<dbReference type="Pfam" id="PF06580">
    <property type="entry name" value="His_kinase"/>
    <property type="match status" value="1"/>
</dbReference>
<keyword evidence="3" id="KW-0808">Transferase</keyword>
<dbReference type="Gene3D" id="3.30.565.10">
    <property type="entry name" value="Histidine kinase-like ATPase, C-terminal domain"/>
    <property type="match status" value="1"/>
</dbReference>
<dbReference type="OrthoDB" id="9792992at2"/>
<keyword evidence="1" id="KW-0472">Membrane</keyword>
<feature type="transmembrane region" description="Helical" evidence="1">
    <location>
        <begin position="6"/>
        <end position="28"/>
    </location>
</feature>
<feature type="transmembrane region" description="Helical" evidence="1">
    <location>
        <begin position="82"/>
        <end position="105"/>
    </location>
</feature>
<dbReference type="InterPro" id="IPR050640">
    <property type="entry name" value="Bact_2-comp_sensor_kinase"/>
</dbReference>
<protein>
    <submittedName>
        <fullName evidence="3">Putative two-component histidine kinase</fullName>
    </submittedName>
</protein>
<keyword evidence="3" id="KW-0418">Kinase</keyword>
<feature type="transmembrane region" description="Helical" evidence="1">
    <location>
        <begin position="40"/>
        <end position="62"/>
    </location>
</feature>
<evidence type="ECO:0000313" key="4">
    <source>
        <dbReference type="Proteomes" id="UP000033121"/>
    </source>
</evidence>
<dbReference type="SUPFAM" id="SSF55874">
    <property type="entry name" value="ATPase domain of HSP90 chaperone/DNA topoisomerase II/histidine kinase"/>
    <property type="match status" value="1"/>
</dbReference>
<keyword evidence="1" id="KW-1133">Transmembrane helix</keyword>
<evidence type="ECO:0000256" key="1">
    <source>
        <dbReference type="SAM" id="Phobius"/>
    </source>
</evidence>
<accession>A0A0E9MW47</accession>
<dbReference type="InterPro" id="IPR010559">
    <property type="entry name" value="Sig_transdc_His_kin_internal"/>
</dbReference>
<comment type="caution">
    <text evidence="3">The sequence shown here is derived from an EMBL/GenBank/DDBJ whole genome shotgun (WGS) entry which is preliminary data.</text>
</comment>
<evidence type="ECO:0000259" key="2">
    <source>
        <dbReference type="Pfam" id="PF06580"/>
    </source>
</evidence>
<name>A0A0E9MW47_9BACT</name>
<dbReference type="AlphaFoldDB" id="A0A0E9MW47"/>
<reference evidence="3 4" key="1">
    <citation type="submission" date="2015-04" db="EMBL/GenBank/DDBJ databases">
        <title>Whole genome shotgun sequence of Flavihumibacter petaseus NBRC 106054.</title>
        <authorList>
            <person name="Miyazawa S."/>
            <person name="Hosoyama A."/>
            <person name="Hashimoto M."/>
            <person name="Noguchi M."/>
            <person name="Tsuchikane K."/>
            <person name="Ohji S."/>
            <person name="Yamazoe A."/>
            <person name="Ichikawa N."/>
            <person name="Kimura A."/>
            <person name="Fujita N."/>
        </authorList>
    </citation>
    <scope>NUCLEOTIDE SEQUENCE [LARGE SCALE GENOMIC DNA]</scope>
    <source>
        <strain evidence="3 4">NBRC 106054</strain>
    </source>
</reference>
<dbReference type="RefSeq" id="WP_046367536.1">
    <property type="nucleotide sequence ID" value="NZ_BBWV01000001.1"/>
</dbReference>
<dbReference type="STRING" id="1220578.FPE01S_01_07420"/>
<dbReference type="Proteomes" id="UP000033121">
    <property type="component" value="Unassembled WGS sequence"/>
</dbReference>
<dbReference type="InterPro" id="IPR036890">
    <property type="entry name" value="HATPase_C_sf"/>
</dbReference>
<feature type="domain" description="Signal transduction histidine kinase internal region" evidence="2">
    <location>
        <begin position="162"/>
        <end position="240"/>
    </location>
</feature>
<dbReference type="PANTHER" id="PTHR34220:SF7">
    <property type="entry name" value="SENSOR HISTIDINE KINASE YPDA"/>
    <property type="match status" value="1"/>
</dbReference>
<keyword evidence="1" id="KW-0812">Transmembrane</keyword>
<organism evidence="3 4">
    <name type="scientific">Flavihumibacter petaseus NBRC 106054</name>
    <dbReference type="NCBI Taxonomy" id="1220578"/>
    <lineage>
        <taxon>Bacteria</taxon>
        <taxon>Pseudomonadati</taxon>
        <taxon>Bacteroidota</taxon>
        <taxon>Chitinophagia</taxon>
        <taxon>Chitinophagales</taxon>
        <taxon>Chitinophagaceae</taxon>
        <taxon>Flavihumibacter</taxon>
    </lineage>
</organism>
<dbReference type="EMBL" id="BBWV01000001">
    <property type="protein sequence ID" value="GAO41728.1"/>
    <property type="molecule type" value="Genomic_DNA"/>
</dbReference>
<feature type="transmembrane region" description="Helical" evidence="1">
    <location>
        <begin position="117"/>
        <end position="138"/>
    </location>
</feature>
<proteinExistence type="predicted"/>
<sequence length="357" mass="41159">MLPRGYKYYWLCQVLGWTFVVLSMLIMVYSFSPSRIDEKFFVRSLMIFVSGITSTHILRYFIKRSNWMLLPVEKVIPRMIMAIIVTSLACSLLYLALIITFNVQSDTPRRIDFSTKLLASTLDIGLFIIPWTLIYYIYHYVAKSRKQEVDTLKLEALVKELELKTIKAHINPHFIFNALNSIRALIDENPERARTAITELSNILRSSMQSEKSETVPLEKELNIVRDYLALEHIRFEDRLRVEYEVDEDTLDQPVPPMMLQTLVENAIKHGIGRQMRGGVVRIISDFKDNYHELMVQNTGRLNGPVNGSDQYTDGFGISSTRNRLHLLFGTRADFSIRESNGNMVEACVKIPVSIPV</sequence>
<keyword evidence="4" id="KW-1185">Reference proteome</keyword>
<dbReference type="PANTHER" id="PTHR34220">
    <property type="entry name" value="SENSOR HISTIDINE KINASE YPDA"/>
    <property type="match status" value="1"/>
</dbReference>
<dbReference type="GO" id="GO:0016020">
    <property type="term" value="C:membrane"/>
    <property type="evidence" value="ECO:0007669"/>
    <property type="project" value="InterPro"/>
</dbReference>
<gene>
    <name evidence="3" type="ORF">FPE01S_01_07420</name>
</gene>
<evidence type="ECO:0000313" key="3">
    <source>
        <dbReference type="EMBL" id="GAO41728.1"/>
    </source>
</evidence>
<dbReference type="GO" id="GO:0000155">
    <property type="term" value="F:phosphorelay sensor kinase activity"/>
    <property type="evidence" value="ECO:0007669"/>
    <property type="project" value="InterPro"/>
</dbReference>